<sequence>MDAPKRLTQKGYRPRLIEERLDTLMRAFGCVEINGPKWCGKTWTALSRSASVSRLDEPAQRAAAEVDPSLALIGDAPHLVDEWQEVPEVWDAARRFVDASGNERGTLLLTGSTALKSEERSHVRHSGTGRIARLSMRPMALCESGDGEPLVSLASLFKGEDFAPQRRESTVDDVARWCCRGGWPANLGLSEDLARETASQYVHSVLDVNVLDEGMSPELAHGLLRALAMNESQAVTYKTLVKDASYGEAGPDERTIAAYLDLFNRLKLTEDLCGWEPPMRSKARVRVRPKRYFCDPSLAAALLGATPERLLGDMQTLGMLFENLVLRDVRVFLSTYGGVDNSVHYFRDEKGLEVDLIVEHDGRWGAIEVKLSDAKADDGARNLKALERKVLSNPAAQNATPAFLAVVVGKGSIAYTRDDGVAVIPMAALGA</sequence>
<protein>
    <submittedName>
        <fullName evidence="3">DUF4143 domain-containing protein</fullName>
    </submittedName>
</protein>
<dbReference type="EMBL" id="WWTB01000008">
    <property type="protein sequence ID" value="MZJ85825.1"/>
    <property type="molecule type" value="Genomic_DNA"/>
</dbReference>
<evidence type="ECO:0000259" key="1">
    <source>
        <dbReference type="Pfam" id="PF13173"/>
    </source>
</evidence>
<gene>
    <name evidence="3" type="ORF">GT635_05050</name>
</gene>
<dbReference type="InterPro" id="IPR025420">
    <property type="entry name" value="DUF4143"/>
</dbReference>
<dbReference type="AlphaFoldDB" id="A0A6L8RLN5"/>
<evidence type="ECO:0000313" key="4">
    <source>
        <dbReference type="Proteomes" id="UP000481598"/>
    </source>
</evidence>
<dbReference type="InterPro" id="IPR041682">
    <property type="entry name" value="AAA_14"/>
</dbReference>
<dbReference type="PANTHER" id="PTHR43566">
    <property type="entry name" value="CONSERVED PROTEIN"/>
    <property type="match status" value="1"/>
</dbReference>
<reference evidence="3 4" key="1">
    <citation type="journal article" date="2019" name="Nat. Med.">
        <title>A library of human gut bacterial isolates paired with longitudinal multiomics data enables mechanistic microbiome research.</title>
        <authorList>
            <person name="Poyet M."/>
            <person name="Groussin M."/>
            <person name="Gibbons S.M."/>
            <person name="Avila-Pacheco J."/>
            <person name="Jiang X."/>
            <person name="Kearney S.M."/>
            <person name="Perrotta A.R."/>
            <person name="Berdy B."/>
            <person name="Zhao S."/>
            <person name="Lieberman T.D."/>
            <person name="Swanson P.K."/>
            <person name="Smith M."/>
            <person name="Roesemann S."/>
            <person name="Alexander J.E."/>
            <person name="Rich S.A."/>
            <person name="Livny J."/>
            <person name="Vlamakis H."/>
            <person name="Clish C."/>
            <person name="Bullock K."/>
            <person name="Deik A."/>
            <person name="Scott J."/>
            <person name="Pierce K.A."/>
            <person name="Xavier R.J."/>
            <person name="Alm E.J."/>
        </authorList>
    </citation>
    <scope>NUCLEOTIDE SEQUENCE [LARGE SCALE GENOMIC DNA]</scope>
    <source>
        <strain evidence="3 4">BIOML-A10</strain>
    </source>
</reference>
<dbReference type="Proteomes" id="UP000481598">
    <property type="component" value="Unassembled WGS sequence"/>
</dbReference>
<feature type="domain" description="AAA" evidence="1">
    <location>
        <begin position="32"/>
        <end position="143"/>
    </location>
</feature>
<dbReference type="PANTHER" id="PTHR43566:SF2">
    <property type="entry name" value="DUF4143 DOMAIN-CONTAINING PROTEIN"/>
    <property type="match status" value="1"/>
</dbReference>
<evidence type="ECO:0000313" key="3">
    <source>
        <dbReference type="EMBL" id="MZJ85825.1"/>
    </source>
</evidence>
<dbReference type="RefSeq" id="WP_138113054.1">
    <property type="nucleotide sequence ID" value="NZ_CP040348.1"/>
</dbReference>
<evidence type="ECO:0000259" key="2">
    <source>
        <dbReference type="Pfam" id="PF13635"/>
    </source>
</evidence>
<proteinExistence type="predicted"/>
<feature type="domain" description="DUF4143" evidence="2">
    <location>
        <begin position="207"/>
        <end position="372"/>
    </location>
</feature>
<accession>A0A6L8RLN5</accession>
<dbReference type="Pfam" id="PF13173">
    <property type="entry name" value="AAA_14"/>
    <property type="match status" value="1"/>
</dbReference>
<dbReference type="Pfam" id="PF13635">
    <property type="entry name" value="DUF4143"/>
    <property type="match status" value="1"/>
</dbReference>
<name>A0A6L8RLN5_9ACTN</name>
<organism evidence="3 4">
    <name type="scientific">Collinsella aerofaciens</name>
    <dbReference type="NCBI Taxonomy" id="74426"/>
    <lineage>
        <taxon>Bacteria</taxon>
        <taxon>Bacillati</taxon>
        <taxon>Actinomycetota</taxon>
        <taxon>Coriobacteriia</taxon>
        <taxon>Coriobacteriales</taxon>
        <taxon>Coriobacteriaceae</taxon>
        <taxon>Collinsella</taxon>
    </lineage>
</organism>
<comment type="caution">
    <text evidence="3">The sequence shown here is derived from an EMBL/GenBank/DDBJ whole genome shotgun (WGS) entry which is preliminary data.</text>
</comment>